<sequence length="101" mass="12053">MLFKSQDSVLTIQQYQNKKKNHPLHLEHLKIGRFRELNQINQSMLRIIMLELVPESYLINWRNAQNLNYVLLNSFRNVAKVNHKVKLIGEIRQAEENNDDL</sequence>
<proteinExistence type="predicted"/>
<accession>A0A078A9Z3</accession>
<dbReference type="EMBL" id="CCKQ01007041">
    <property type="protein sequence ID" value="CDW78372.1"/>
    <property type="molecule type" value="Genomic_DNA"/>
</dbReference>
<organism evidence="1 2">
    <name type="scientific">Stylonychia lemnae</name>
    <name type="common">Ciliate</name>
    <dbReference type="NCBI Taxonomy" id="5949"/>
    <lineage>
        <taxon>Eukaryota</taxon>
        <taxon>Sar</taxon>
        <taxon>Alveolata</taxon>
        <taxon>Ciliophora</taxon>
        <taxon>Intramacronucleata</taxon>
        <taxon>Spirotrichea</taxon>
        <taxon>Stichotrichia</taxon>
        <taxon>Sporadotrichida</taxon>
        <taxon>Oxytrichidae</taxon>
        <taxon>Stylonychinae</taxon>
        <taxon>Stylonychia</taxon>
    </lineage>
</organism>
<dbReference type="Proteomes" id="UP000039865">
    <property type="component" value="Unassembled WGS sequence"/>
</dbReference>
<protein>
    <submittedName>
        <fullName evidence="1">Uncharacterized protein</fullName>
    </submittedName>
</protein>
<evidence type="ECO:0000313" key="2">
    <source>
        <dbReference type="Proteomes" id="UP000039865"/>
    </source>
</evidence>
<reference evidence="1 2" key="1">
    <citation type="submission" date="2014-06" db="EMBL/GenBank/DDBJ databases">
        <authorList>
            <person name="Swart Estienne"/>
        </authorList>
    </citation>
    <scope>NUCLEOTIDE SEQUENCE [LARGE SCALE GENOMIC DNA]</scope>
    <source>
        <strain evidence="1 2">130c</strain>
    </source>
</reference>
<name>A0A078A9Z3_STYLE</name>
<evidence type="ECO:0000313" key="1">
    <source>
        <dbReference type="EMBL" id="CDW78372.1"/>
    </source>
</evidence>
<keyword evidence="2" id="KW-1185">Reference proteome</keyword>
<dbReference type="AlphaFoldDB" id="A0A078A9Z3"/>
<dbReference type="InParanoid" id="A0A078A9Z3"/>
<gene>
    <name evidence="1" type="primary">Contig8981.g9602</name>
    <name evidence="1" type="ORF">STYLEM_7349</name>
</gene>